<dbReference type="InterPro" id="IPR025202">
    <property type="entry name" value="PLD-like_dom"/>
</dbReference>
<feature type="domain" description="PLD phosphodiesterase" evidence="1">
    <location>
        <begin position="187"/>
        <end position="214"/>
    </location>
</feature>
<dbReference type="Gene3D" id="3.30.870.10">
    <property type="entry name" value="Endonuclease Chain A"/>
    <property type="match status" value="2"/>
</dbReference>
<gene>
    <name evidence="2" type="primary">clsC_1</name>
    <name evidence="2" type="ORF">SCARR_03490</name>
</gene>
<feature type="domain" description="PLD phosphodiesterase" evidence="1">
    <location>
        <begin position="455"/>
        <end position="477"/>
    </location>
</feature>
<dbReference type="AlphaFoldDB" id="A0A6C2UQ28"/>
<name>A0A6C2UQ28_9BACT</name>
<dbReference type="Pfam" id="PF13091">
    <property type="entry name" value="PLDc_2"/>
    <property type="match status" value="2"/>
</dbReference>
<reference evidence="2 3" key="1">
    <citation type="submission" date="2019-04" db="EMBL/GenBank/DDBJ databases">
        <authorList>
            <person name="Van Vliet M D."/>
        </authorList>
    </citation>
    <scope>NUCLEOTIDE SEQUENCE [LARGE SCALE GENOMIC DNA]</scope>
    <source>
        <strain evidence="2 3">F21</strain>
    </source>
</reference>
<dbReference type="GO" id="GO:0032049">
    <property type="term" value="P:cardiolipin biosynthetic process"/>
    <property type="evidence" value="ECO:0007669"/>
    <property type="project" value="UniProtKB-ARBA"/>
</dbReference>
<dbReference type="SUPFAM" id="SSF56024">
    <property type="entry name" value="Phospholipase D/nuclease"/>
    <property type="match status" value="2"/>
</dbReference>
<dbReference type="InterPro" id="IPR001736">
    <property type="entry name" value="PLipase_D/transphosphatidylase"/>
</dbReference>
<accession>A0A6C2UQ28</accession>
<dbReference type="PROSITE" id="PS50035">
    <property type="entry name" value="PLD"/>
    <property type="match status" value="2"/>
</dbReference>
<organism evidence="2 3">
    <name type="scientific">Pontiella sulfatireligans</name>
    <dbReference type="NCBI Taxonomy" id="2750658"/>
    <lineage>
        <taxon>Bacteria</taxon>
        <taxon>Pseudomonadati</taxon>
        <taxon>Kiritimatiellota</taxon>
        <taxon>Kiritimatiellia</taxon>
        <taxon>Kiritimatiellales</taxon>
        <taxon>Pontiellaceae</taxon>
        <taxon>Pontiella</taxon>
    </lineage>
</organism>
<keyword evidence="3" id="KW-1185">Reference proteome</keyword>
<protein>
    <submittedName>
        <fullName evidence="2">Cardiolipin synthase C</fullName>
    </submittedName>
</protein>
<evidence type="ECO:0000313" key="3">
    <source>
        <dbReference type="Proteomes" id="UP000346198"/>
    </source>
</evidence>
<dbReference type="GO" id="GO:0030572">
    <property type="term" value="F:phosphatidyltransferase activity"/>
    <property type="evidence" value="ECO:0007669"/>
    <property type="project" value="UniProtKB-ARBA"/>
</dbReference>
<dbReference type="EMBL" id="CAAHFH010000002">
    <property type="protein sequence ID" value="VGO21417.1"/>
    <property type="molecule type" value="Genomic_DNA"/>
</dbReference>
<dbReference type="CDD" id="cd09111">
    <property type="entry name" value="PLDc_ymdC_like_1"/>
    <property type="match status" value="1"/>
</dbReference>
<dbReference type="SMART" id="SM00155">
    <property type="entry name" value="PLDc"/>
    <property type="match status" value="2"/>
</dbReference>
<dbReference type="PANTHER" id="PTHR21248">
    <property type="entry name" value="CARDIOLIPIN SYNTHASE"/>
    <property type="match status" value="1"/>
</dbReference>
<dbReference type="Proteomes" id="UP000346198">
    <property type="component" value="Unassembled WGS sequence"/>
</dbReference>
<proteinExistence type="predicted"/>
<sequence>MGNGLNQRTARWVLAGCAVVWLAGCSSIPERKLENAFRYQRLKRNDLEKANPVQSEYQVLASKAWKNQEQGGSVQYVSLLETGDDALLARIHLIRAARKTLDIQTFIWKDDPSSRFVFDELVQAAERGVLVRILIDGLNMPAGPKRLARMARAHRNLEICLYKPLSEYAKQGRFGLWDNLIFKARRMNRRMHNKLLLVDGRIGIAGGRNYEGKYFDRSETFLFRDRDIVVAGPAVLDMQDSFEVFWQDKNAVFLTQLKDVRAAFDQLTNGDEPFFAPEHRASFEEIDRLASEPALSTIRKTLKIYEVNDVWFVYDTPRKFDRNSRMDFDDWFEDLLEMTKESVVYQTPYLIYNREVRRAFNRLHKKHPELRIIASSNSLAAADHILVYALSFKHRKELYKKSGIDIYEAKPYPADRERYVPNYLALARSAAPADGEAPPDASGPLAHEGPRLCIHAKSFVIDGEFALIGSHNFDPRSVKLNTECGVFVADPDFALELEARILNACAPANAWTVSKAPHVPVISYFSGFIGGISTALPFLDVWPYRYTTNYELKEGAALLSPRDPAFQENYNDVGYFPEVPSSVTVINTRLIKAFGGWARPLM</sequence>
<evidence type="ECO:0000313" key="2">
    <source>
        <dbReference type="EMBL" id="VGO21417.1"/>
    </source>
</evidence>
<dbReference type="PANTHER" id="PTHR21248:SF12">
    <property type="entry name" value="CARDIOLIPIN SYNTHASE C"/>
    <property type="match status" value="1"/>
</dbReference>
<evidence type="ECO:0000259" key="1">
    <source>
        <dbReference type="PROSITE" id="PS50035"/>
    </source>
</evidence>